<dbReference type="Proteomes" id="UP000254978">
    <property type="component" value="Unassembled WGS sequence"/>
</dbReference>
<proteinExistence type="predicted"/>
<dbReference type="AlphaFoldDB" id="A0A378TNL6"/>
<evidence type="ECO:0000313" key="2">
    <source>
        <dbReference type="Proteomes" id="UP000254978"/>
    </source>
</evidence>
<dbReference type="InterPro" id="IPR036513">
    <property type="entry name" value="STAS_dom_sf"/>
</dbReference>
<dbReference type="InterPro" id="IPR021866">
    <property type="entry name" value="SpoIIAA-like"/>
</dbReference>
<dbReference type="RefSeq" id="WP_115281097.1">
    <property type="nucleotide sequence ID" value="NZ_AP022600.1"/>
</dbReference>
<dbReference type="OrthoDB" id="4729899at2"/>
<dbReference type="Pfam" id="PF11964">
    <property type="entry name" value="SpoIIAA-like"/>
    <property type="match status" value="1"/>
</dbReference>
<dbReference type="Gene3D" id="3.40.50.10600">
    <property type="entry name" value="SpoIIaa-like domains"/>
    <property type="match status" value="1"/>
</dbReference>
<dbReference type="SUPFAM" id="SSF52091">
    <property type="entry name" value="SpoIIaa-like"/>
    <property type="match status" value="1"/>
</dbReference>
<accession>A0A378TNL6</accession>
<keyword evidence="2" id="KW-1185">Reference proteome</keyword>
<dbReference type="InterPro" id="IPR038396">
    <property type="entry name" value="SpoIIAA-like_sf"/>
</dbReference>
<protein>
    <submittedName>
        <fullName evidence="1">Protein of uncharacterized function (DUF3478)</fullName>
    </submittedName>
</protein>
<gene>
    <name evidence="1" type="ORF">NCTC10821_05951</name>
</gene>
<sequence>MIEALSDTPSGVTGIRVSGRLTGADMKAFEPTMQKLLDAGEIRFVEVIEPDYQGFGPGGLAQDAKQGFAAVLQHHSAFTRVAVVTDKEWIAHTLHALGWMVPGELKLFGLDELEQAKQWAAG</sequence>
<evidence type="ECO:0000313" key="1">
    <source>
        <dbReference type="EMBL" id="STZ62382.1"/>
    </source>
</evidence>
<organism evidence="1 2">
    <name type="scientific">Mycolicibacterium tokaiense</name>
    <dbReference type="NCBI Taxonomy" id="39695"/>
    <lineage>
        <taxon>Bacteria</taxon>
        <taxon>Bacillati</taxon>
        <taxon>Actinomycetota</taxon>
        <taxon>Actinomycetes</taxon>
        <taxon>Mycobacteriales</taxon>
        <taxon>Mycobacteriaceae</taxon>
        <taxon>Mycolicibacterium</taxon>
    </lineage>
</organism>
<name>A0A378TNL6_9MYCO</name>
<dbReference type="EMBL" id="UGQT01000001">
    <property type="protein sequence ID" value="STZ62382.1"/>
    <property type="molecule type" value="Genomic_DNA"/>
</dbReference>
<reference evidence="1 2" key="1">
    <citation type="submission" date="2018-06" db="EMBL/GenBank/DDBJ databases">
        <authorList>
            <consortium name="Pathogen Informatics"/>
            <person name="Doyle S."/>
        </authorList>
    </citation>
    <scope>NUCLEOTIDE SEQUENCE [LARGE SCALE GENOMIC DNA]</scope>
    <source>
        <strain evidence="1 2">NCTC10821</strain>
    </source>
</reference>